<name>A0A6A6AUI2_9PLEO</name>
<sequence>MRDTHSVVNCTEWEEREDGEDEGTESDLNMDSRIAHASTSLPGTQAQVCTALVRIREEQGQVGAMSVPCQSDSTGFLHRDFQGLERIHAIGLGISTFLPFPNFIGLIPKRPTFTPAAGPCVSGQNEITRLGWLTIGLVSPSASISSNIWRLHVGCDCVPKHVCERVLRVMQETAGSQQTLGIARAHYAK</sequence>
<organism evidence="1 2">
    <name type="scientific">Dothidotthia symphoricarpi CBS 119687</name>
    <dbReference type="NCBI Taxonomy" id="1392245"/>
    <lineage>
        <taxon>Eukaryota</taxon>
        <taxon>Fungi</taxon>
        <taxon>Dikarya</taxon>
        <taxon>Ascomycota</taxon>
        <taxon>Pezizomycotina</taxon>
        <taxon>Dothideomycetes</taxon>
        <taxon>Pleosporomycetidae</taxon>
        <taxon>Pleosporales</taxon>
        <taxon>Dothidotthiaceae</taxon>
        <taxon>Dothidotthia</taxon>
    </lineage>
</organism>
<dbReference type="EMBL" id="ML977497">
    <property type="protein sequence ID" value="KAF2134625.1"/>
    <property type="molecule type" value="Genomic_DNA"/>
</dbReference>
<gene>
    <name evidence="1" type="ORF">P153DRAFT_380437</name>
</gene>
<dbReference type="RefSeq" id="XP_033529012.1">
    <property type="nucleotide sequence ID" value="XM_033669929.1"/>
</dbReference>
<keyword evidence="2" id="KW-1185">Reference proteome</keyword>
<reference evidence="1" key="1">
    <citation type="journal article" date="2020" name="Stud. Mycol.">
        <title>101 Dothideomycetes genomes: a test case for predicting lifestyles and emergence of pathogens.</title>
        <authorList>
            <person name="Haridas S."/>
            <person name="Albert R."/>
            <person name="Binder M."/>
            <person name="Bloem J."/>
            <person name="Labutti K."/>
            <person name="Salamov A."/>
            <person name="Andreopoulos B."/>
            <person name="Baker S."/>
            <person name="Barry K."/>
            <person name="Bills G."/>
            <person name="Bluhm B."/>
            <person name="Cannon C."/>
            <person name="Castanera R."/>
            <person name="Culley D."/>
            <person name="Daum C."/>
            <person name="Ezra D."/>
            <person name="Gonzalez J."/>
            <person name="Henrissat B."/>
            <person name="Kuo A."/>
            <person name="Liang C."/>
            <person name="Lipzen A."/>
            <person name="Lutzoni F."/>
            <person name="Magnuson J."/>
            <person name="Mondo S."/>
            <person name="Nolan M."/>
            <person name="Ohm R."/>
            <person name="Pangilinan J."/>
            <person name="Park H.-J."/>
            <person name="Ramirez L."/>
            <person name="Alfaro M."/>
            <person name="Sun H."/>
            <person name="Tritt A."/>
            <person name="Yoshinaga Y."/>
            <person name="Zwiers L.-H."/>
            <person name="Turgeon B."/>
            <person name="Goodwin S."/>
            <person name="Spatafora J."/>
            <person name="Crous P."/>
            <person name="Grigoriev I."/>
        </authorList>
    </citation>
    <scope>NUCLEOTIDE SEQUENCE</scope>
    <source>
        <strain evidence="1">CBS 119687</strain>
    </source>
</reference>
<protein>
    <submittedName>
        <fullName evidence="1">Uncharacterized protein</fullName>
    </submittedName>
</protein>
<evidence type="ECO:0000313" key="1">
    <source>
        <dbReference type="EMBL" id="KAF2134625.1"/>
    </source>
</evidence>
<dbReference type="AlphaFoldDB" id="A0A6A6AUI2"/>
<evidence type="ECO:0000313" key="2">
    <source>
        <dbReference type="Proteomes" id="UP000799771"/>
    </source>
</evidence>
<accession>A0A6A6AUI2</accession>
<dbReference type="Proteomes" id="UP000799771">
    <property type="component" value="Unassembled WGS sequence"/>
</dbReference>
<dbReference type="GeneID" id="54410361"/>
<proteinExistence type="predicted"/>